<accession>A0A1Y6D3S7</accession>
<evidence type="ECO:0000313" key="2">
    <source>
        <dbReference type="Proteomes" id="UP000192923"/>
    </source>
</evidence>
<organism evidence="1 2">
    <name type="scientific">Methylomagnum ishizawai</name>
    <dbReference type="NCBI Taxonomy" id="1760988"/>
    <lineage>
        <taxon>Bacteria</taxon>
        <taxon>Pseudomonadati</taxon>
        <taxon>Pseudomonadota</taxon>
        <taxon>Gammaproteobacteria</taxon>
        <taxon>Methylococcales</taxon>
        <taxon>Methylococcaceae</taxon>
        <taxon>Methylomagnum</taxon>
    </lineage>
</organism>
<sequence length="186" mass="18864">MCGTTRRSEQKESPYQAALADIAENKLHLYNRDFKPLENQYISRVDNLGSPFQTDRAGGLAESGVVRALSPKLQAARRDLGVSGVGAGSGAAVMRSAALRSAGGDAVASAGVGAEMGQRTRYLAGLINGVGLGNGQAGQADASMAALAGQEASRAQSQLEYDTANDLAVGRGVGTVGGLALASALK</sequence>
<name>A0A1Y6D3S7_9GAMM</name>
<dbReference type="AlphaFoldDB" id="A0A1Y6D3S7"/>
<dbReference type="STRING" id="1760988.SAMN02949497_1936"/>
<dbReference type="Proteomes" id="UP000192923">
    <property type="component" value="Unassembled WGS sequence"/>
</dbReference>
<evidence type="ECO:0000313" key="1">
    <source>
        <dbReference type="EMBL" id="SMF94615.1"/>
    </source>
</evidence>
<gene>
    <name evidence="1" type="ORF">SAMN02949497_1936</name>
</gene>
<protein>
    <submittedName>
        <fullName evidence="1">Uncharacterized protein</fullName>
    </submittedName>
</protein>
<reference evidence="1 2" key="1">
    <citation type="submission" date="2016-12" db="EMBL/GenBank/DDBJ databases">
        <authorList>
            <person name="Song W.-J."/>
            <person name="Kurnit D.M."/>
        </authorList>
    </citation>
    <scope>NUCLEOTIDE SEQUENCE [LARGE SCALE GENOMIC DNA]</scope>
    <source>
        <strain evidence="1 2">175</strain>
    </source>
</reference>
<dbReference type="EMBL" id="FXAM01000001">
    <property type="protein sequence ID" value="SMF94615.1"/>
    <property type="molecule type" value="Genomic_DNA"/>
</dbReference>
<keyword evidence="2" id="KW-1185">Reference proteome</keyword>
<proteinExistence type="predicted"/>
<dbReference type="RefSeq" id="WP_085212140.1">
    <property type="nucleotide sequence ID" value="NZ_FXAM01000001.1"/>
</dbReference>